<evidence type="ECO:0000313" key="12">
    <source>
        <dbReference type="EMBL" id="KAF6241772.1"/>
    </source>
</evidence>
<feature type="transmembrane region" description="Helical" evidence="11">
    <location>
        <begin position="217"/>
        <end position="240"/>
    </location>
</feature>
<keyword evidence="5 11" id="KW-1133">Transmembrane helix</keyword>
<organism evidence="12 13">
    <name type="scientific">Letharia columbiana</name>
    <dbReference type="NCBI Taxonomy" id="112416"/>
    <lineage>
        <taxon>Eukaryota</taxon>
        <taxon>Fungi</taxon>
        <taxon>Dikarya</taxon>
        <taxon>Ascomycota</taxon>
        <taxon>Pezizomycotina</taxon>
        <taxon>Lecanoromycetes</taxon>
        <taxon>OSLEUM clade</taxon>
        <taxon>Lecanoromycetidae</taxon>
        <taxon>Lecanorales</taxon>
        <taxon>Lecanorineae</taxon>
        <taxon>Parmeliaceae</taxon>
        <taxon>Letharia</taxon>
    </lineage>
</organism>
<keyword evidence="9" id="KW-0807">Transducer</keyword>
<evidence type="ECO:0000256" key="2">
    <source>
        <dbReference type="ARBA" id="ARBA00011085"/>
    </source>
</evidence>
<comment type="caution">
    <text evidence="12">The sequence shown here is derived from an EMBL/GenBank/DDBJ whole genome shotgun (WGS) entry which is preliminary data.</text>
</comment>
<protein>
    <recommendedName>
        <fullName evidence="14">Pheromone receptor</fullName>
    </recommendedName>
</protein>
<keyword evidence="13" id="KW-1185">Reference proteome</keyword>
<dbReference type="InterPro" id="IPR001499">
    <property type="entry name" value="GPCR_STE3"/>
</dbReference>
<feature type="transmembrane region" description="Helical" evidence="11">
    <location>
        <begin position="12"/>
        <end position="32"/>
    </location>
</feature>
<feature type="transmembrane region" description="Helical" evidence="11">
    <location>
        <begin position="124"/>
        <end position="145"/>
    </location>
</feature>
<keyword evidence="6" id="KW-0297">G-protein coupled receptor</keyword>
<feature type="compositionally biased region" description="Polar residues" evidence="10">
    <location>
        <begin position="361"/>
        <end position="374"/>
    </location>
</feature>
<comment type="subcellular location">
    <subcellularLocation>
        <location evidence="1">Membrane</location>
        <topology evidence="1">Multi-pass membrane protein</topology>
    </subcellularLocation>
</comment>
<dbReference type="RefSeq" id="XP_037171012.1">
    <property type="nucleotide sequence ID" value="XM_037302433.1"/>
</dbReference>
<feature type="transmembrane region" description="Helical" evidence="11">
    <location>
        <begin position="278"/>
        <end position="294"/>
    </location>
</feature>
<dbReference type="GO" id="GO:0004932">
    <property type="term" value="F:mating-type factor pheromone receptor activity"/>
    <property type="evidence" value="ECO:0007669"/>
    <property type="project" value="InterPro"/>
</dbReference>
<proteinExistence type="inferred from homology"/>
<dbReference type="Proteomes" id="UP000578531">
    <property type="component" value="Unassembled WGS sequence"/>
</dbReference>
<sequence>MDESTFPVTPNAVAVPILSLIALIIDVPPFVWHIRNRNLAASSLVFWVIISNLMNFINPLIWPTDDIQHWWHGQILCDIEIKLQMAINFGVVGSMACIMRNLAKALDPEQTILSLSKEQRRRQTITNCLFCYGGSVYVMLIHYIVQPNRYYIYAISGCTSSFDNSWPKLVLVFIWPPIICLVDAYYSVLVIVRMRRYRKDFSEILVSSNSNLTKNRFLRLFLLSMALIVTFIPLQFYNLFFNSAEPPLLPYSWDLIHSPQWQDIMLIPTGGEVYYDRWIQIALGYGVFLFFGLGQDAQTLYRKWLLKLGFGRVFPGLHRQPARRTILPTSSKTGSFGSRTRSFFKDRLFRMSMLSLHSKGDSTTASTATLSPVEQQRGFGRLSTINENGPRAGDALSTSTDSMDEKGPSTKFPHSWLTKFLVDAHLSAPNRRYEANSNRSPQQWQSS</sequence>
<evidence type="ECO:0000256" key="7">
    <source>
        <dbReference type="ARBA" id="ARBA00023136"/>
    </source>
</evidence>
<feature type="transmembrane region" description="Helical" evidence="11">
    <location>
        <begin position="169"/>
        <end position="192"/>
    </location>
</feature>
<evidence type="ECO:0000256" key="8">
    <source>
        <dbReference type="ARBA" id="ARBA00023170"/>
    </source>
</evidence>
<evidence type="ECO:0008006" key="14">
    <source>
        <dbReference type="Google" id="ProtNLM"/>
    </source>
</evidence>
<evidence type="ECO:0000256" key="3">
    <source>
        <dbReference type="ARBA" id="ARBA00022507"/>
    </source>
</evidence>
<dbReference type="Pfam" id="PF02076">
    <property type="entry name" value="STE3"/>
    <property type="match status" value="1"/>
</dbReference>
<evidence type="ECO:0000256" key="6">
    <source>
        <dbReference type="ARBA" id="ARBA00023040"/>
    </source>
</evidence>
<dbReference type="GO" id="GO:0000750">
    <property type="term" value="P:pheromone-dependent signal transduction involved in conjugation with cellular fusion"/>
    <property type="evidence" value="ECO:0007669"/>
    <property type="project" value="TreeGrafter"/>
</dbReference>
<feature type="transmembrane region" description="Helical" evidence="11">
    <location>
        <begin position="44"/>
        <end position="63"/>
    </location>
</feature>
<dbReference type="CDD" id="cd14966">
    <property type="entry name" value="7tmD_STE3"/>
    <property type="match status" value="1"/>
</dbReference>
<keyword evidence="4 11" id="KW-0812">Transmembrane</keyword>
<evidence type="ECO:0000256" key="10">
    <source>
        <dbReference type="SAM" id="MobiDB-lite"/>
    </source>
</evidence>
<dbReference type="EMBL" id="JACCJC010000001">
    <property type="protein sequence ID" value="KAF6241772.1"/>
    <property type="molecule type" value="Genomic_DNA"/>
</dbReference>
<dbReference type="PANTHER" id="PTHR28097">
    <property type="entry name" value="PHEROMONE A FACTOR RECEPTOR"/>
    <property type="match status" value="1"/>
</dbReference>
<reference evidence="12 13" key="1">
    <citation type="journal article" date="2020" name="Genomics">
        <title>Complete, high-quality genomes from long-read metagenomic sequencing of two wolf lichen thalli reveals enigmatic genome architecture.</title>
        <authorList>
            <person name="McKenzie S.K."/>
            <person name="Walston R.F."/>
            <person name="Allen J.L."/>
        </authorList>
    </citation>
    <scope>NUCLEOTIDE SEQUENCE [LARGE SCALE GENOMIC DNA]</scope>
    <source>
        <strain evidence="12">WasteWater2</strain>
    </source>
</reference>
<evidence type="ECO:0000256" key="5">
    <source>
        <dbReference type="ARBA" id="ARBA00022989"/>
    </source>
</evidence>
<evidence type="ECO:0000256" key="4">
    <source>
        <dbReference type="ARBA" id="ARBA00022692"/>
    </source>
</evidence>
<dbReference type="AlphaFoldDB" id="A0A8H6G750"/>
<feature type="transmembrane region" description="Helical" evidence="11">
    <location>
        <begin position="83"/>
        <end position="103"/>
    </location>
</feature>
<gene>
    <name evidence="12" type="ORF">HO173_000484</name>
</gene>
<comment type="similarity">
    <text evidence="2">Belongs to the G-protein coupled receptor 4 family.</text>
</comment>
<dbReference type="PANTHER" id="PTHR28097:SF1">
    <property type="entry name" value="PHEROMONE A FACTOR RECEPTOR"/>
    <property type="match status" value="1"/>
</dbReference>
<evidence type="ECO:0000256" key="9">
    <source>
        <dbReference type="ARBA" id="ARBA00023224"/>
    </source>
</evidence>
<keyword evidence="3" id="KW-0589">Pheromone response</keyword>
<dbReference type="PRINTS" id="PR00899">
    <property type="entry name" value="GPCRSTE3"/>
</dbReference>
<evidence type="ECO:0000313" key="13">
    <source>
        <dbReference type="Proteomes" id="UP000578531"/>
    </source>
</evidence>
<dbReference type="OrthoDB" id="2874149at2759"/>
<dbReference type="GO" id="GO:0005886">
    <property type="term" value="C:plasma membrane"/>
    <property type="evidence" value="ECO:0007669"/>
    <property type="project" value="TreeGrafter"/>
</dbReference>
<accession>A0A8H6G750</accession>
<name>A0A8H6G750_9LECA</name>
<evidence type="ECO:0000256" key="1">
    <source>
        <dbReference type="ARBA" id="ARBA00004141"/>
    </source>
</evidence>
<keyword evidence="7 11" id="KW-0472">Membrane</keyword>
<evidence type="ECO:0000256" key="11">
    <source>
        <dbReference type="SAM" id="Phobius"/>
    </source>
</evidence>
<dbReference type="GeneID" id="59282163"/>
<keyword evidence="8" id="KW-0675">Receptor</keyword>
<feature type="region of interest" description="Disordered" evidence="10">
    <location>
        <begin position="359"/>
        <end position="410"/>
    </location>
</feature>